<sequence>MVQWREGETITDFFLIREREIKLASNGSEYANLTIERNLHVMLARLWDITIEQKQQFVRKAIVKIEGTVITYRGQLQLTIHRIRLATGEDEVKVSELISREGVQREELWHELRLMMEEIESEALSSIIKTLYSQKTIRERVTTIPASKNYHHTYYAGLLDHIVHVTGCALQLLPLYPHVNRDVVLSTCLLHDLGKTELFTEAVAPDYTTAGEFMGPITLGLELIYDAAKEAGIPRTNVELMKVKHCIASQFGEVSQGYGSTVSPKTAEAIFFHHIKQMNTRLHALEIVQERSEEDWTYSPMFKRKMYTNKEG</sequence>
<comment type="caution">
    <text evidence="2">The sequence shown here is derived from an EMBL/GenBank/DDBJ whole genome shotgun (WGS) entry which is preliminary data.</text>
</comment>
<dbReference type="Proteomes" id="UP001589833">
    <property type="component" value="Unassembled WGS sequence"/>
</dbReference>
<dbReference type="SUPFAM" id="SSF109604">
    <property type="entry name" value="HD-domain/PDEase-like"/>
    <property type="match status" value="1"/>
</dbReference>
<organism evidence="2 3">
    <name type="scientific">Halalkalibacter alkalisediminis</name>
    <dbReference type="NCBI Taxonomy" id="935616"/>
    <lineage>
        <taxon>Bacteria</taxon>
        <taxon>Bacillati</taxon>
        <taxon>Bacillota</taxon>
        <taxon>Bacilli</taxon>
        <taxon>Bacillales</taxon>
        <taxon>Bacillaceae</taxon>
        <taxon>Halalkalibacter</taxon>
    </lineage>
</organism>
<gene>
    <name evidence="2" type="ORF">ACFFH4_02565</name>
</gene>
<reference evidence="2 3" key="1">
    <citation type="submission" date="2024-09" db="EMBL/GenBank/DDBJ databases">
        <authorList>
            <person name="Sun Q."/>
            <person name="Mori K."/>
        </authorList>
    </citation>
    <scope>NUCLEOTIDE SEQUENCE [LARGE SCALE GENOMIC DNA]</scope>
    <source>
        <strain evidence="2 3">NCAIM B.02301</strain>
    </source>
</reference>
<dbReference type="PANTHER" id="PTHR37294">
    <property type="entry name" value="3'-5' EXORIBONUCLEASE YHAM"/>
    <property type="match status" value="1"/>
</dbReference>
<accession>A0ABV6NB03</accession>
<dbReference type="InterPro" id="IPR050798">
    <property type="entry name" value="YhaM_exoribonuc/phosphodiest"/>
</dbReference>
<evidence type="ECO:0000256" key="1">
    <source>
        <dbReference type="ARBA" id="ARBA00022801"/>
    </source>
</evidence>
<keyword evidence="3" id="KW-1185">Reference proteome</keyword>
<name>A0ABV6NB03_9BACI</name>
<proteinExistence type="predicted"/>
<keyword evidence="1" id="KW-0378">Hydrolase</keyword>
<dbReference type="Gene3D" id="1.10.3210.10">
    <property type="entry name" value="Hypothetical protein af1432"/>
    <property type="match status" value="1"/>
</dbReference>
<evidence type="ECO:0000313" key="3">
    <source>
        <dbReference type="Proteomes" id="UP001589833"/>
    </source>
</evidence>
<dbReference type="EMBL" id="JBHLTR010000003">
    <property type="protein sequence ID" value="MFC0557937.1"/>
    <property type="molecule type" value="Genomic_DNA"/>
</dbReference>
<protein>
    <submittedName>
        <fullName evidence="2">CMP-binding protein</fullName>
    </submittedName>
</protein>
<dbReference type="PANTHER" id="PTHR37294:SF1">
    <property type="entry name" value="3'-5' EXORIBONUCLEASE YHAM"/>
    <property type="match status" value="1"/>
</dbReference>
<dbReference type="RefSeq" id="WP_390185792.1">
    <property type="nucleotide sequence ID" value="NZ_JAQQWT010000006.1"/>
</dbReference>
<dbReference type="CDD" id="cd04492">
    <property type="entry name" value="YhaM_OBF_like"/>
    <property type="match status" value="1"/>
</dbReference>
<evidence type="ECO:0000313" key="2">
    <source>
        <dbReference type="EMBL" id="MFC0557937.1"/>
    </source>
</evidence>